<evidence type="ECO:0000313" key="8">
    <source>
        <dbReference type="Proteomes" id="UP000294933"/>
    </source>
</evidence>
<accession>A0A4Y7Q8Y6</accession>
<dbReference type="SMART" id="SM00066">
    <property type="entry name" value="GAL4"/>
    <property type="match status" value="1"/>
</dbReference>
<evidence type="ECO:0000256" key="5">
    <source>
        <dbReference type="ARBA" id="ARBA00023242"/>
    </source>
</evidence>
<evidence type="ECO:0000256" key="1">
    <source>
        <dbReference type="ARBA" id="ARBA00004123"/>
    </source>
</evidence>
<dbReference type="Pfam" id="PF00172">
    <property type="entry name" value="Zn_clus"/>
    <property type="match status" value="1"/>
</dbReference>
<evidence type="ECO:0000256" key="2">
    <source>
        <dbReference type="ARBA" id="ARBA00022723"/>
    </source>
</evidence>
<evidence type="ECO:0000313" key="7">
    <source>
        <dbReference type="EMBL" id="TDL23572.1"/>
    </source>
</evidence>
<dbReference type="Proteomes" id="UP000294933">
    <property type="component" value="Unassembled WGS sequence"/>
</dbReference>
<dbReference type="PANTHER" id="PTHR47338:SF29">
    <property type="entry name" value="ZN(2)-C6 FUNGAL-TYPE DOMAIN-CONTAINING PROTEIN"/>
    <property type="match status" value="1"/>
</dbReference>
<dbReference type="InterPro" id="IPR007219">
    <property type="entry name" value="XnlR_reg_dom"/>
</dbReference>
<keyword evidence="8" id="KW-1185">Reference proteome</keyword>
<name>A0A4Y7Q8Y6_9AGAM</name>
<keyword evidence="5" id="KW-0539">Nucleus</keyword>
<dbReference type="SUPFAM" id="SSF57701">
    <property type="entry name" value="Zn2/Cys6 DNA-binding domain"/>
    <property type="match status" value="1"/>
</dbReference>
<dbReference type="GO" id="GO:0008270">
    <property type="term" value="F:zinc ion binding"/>
    <property type="evidence" value="ECO:0007669"/>
    <property type="project" value="InterPro"/>
</dbReference>
<evidence type="ECO:0000256" key="4">
    <source>
        <dbReference type="ARBA" id="ARBA00023163"/>
    </source>
</evidence>
<dbReference type="InterPro" id="IPR001138">
    <property type="entry name" value="Zn2Cys6_DnaBD"/>
</dbReference>
<dbReference type="GO" id="GO:0003677">
    <property type="term" value="F:DNA binding"/>
    <property type="evidence" value="ECO:0007669"/>
    <property type="project" value="InterPro"/>
</dbReference>
<dbReference type="GO" id="GO:0005634">
    <property type="term" value="C:nucleus"/>
    <property type="evidence" value="ECO:0007669"/>
    <property type="project" value="UniProtKB-SubCell"/>
</dbReference>
<sequence length="532" mass="57878">MPLGRLARGLACISCRRRKIACNGVRPVCGECSRKGYEEDCEYTDQAEPTRTEMLEETIAILESRIRGLEQGGLESNAQSSAARSGTLEFKNTSLSMGPFSETDDLPPDVSNMLINLFLPHATQLGFAIDIPRFKTSLTFPRTHPHYPHSTILNSIYIWSLRLSNSPDLLPLEHHFLQKALDAVKDAVGSNQPKDRIHVIQAEVLLSNYFFVAGRFLEGRYHSSAAASLAMGSGLHRSPFALAVEPRSHGRSQGLVGKVDTFTIPPPADNTDAGDRTNVFWSVFNVDQCWSAIMGERPVISEDPATLGMQIDAPWPSDSGIELRSNVNSTYSRTVIGFLSGATTSFSESAISTVSSLAVRAQTSAIFQFATNSARQSDPRSPRDVANLRTISRNVEFYINALPNLSSLPMEDLPAHIVARTLGYAALIQLTESAARSDQGAHSLALRSARSIVELAELAAASGGIFLDPIVSGIWSLATNVFAQDAARRRSYRGMPQTGDVPRVRAALGTMNEMFPSTANQIDRALEALRGL</sequence>
<dbReference type="GO" id="GO:0006351">
    <property type="term" value="P:DNA-templated transcription"/>
    <property type="evidence" value="ECO:0007669"/>
    <property type="project" value="InterPro"/>
</dbReference>
<dbReference type="InterPro" id="IPR050815">
    <property type="entry name" value="TF_fung"/>
</dbReference>
<comment type="subcellular location">
    <subcellularLocation>
        <location evidence="1">Nucleus</location>
    </subcellularLocation>
</comment>
<dbReference type="VEuPathDB" id="FungiDB:BD410DRAFT_897602"/>
<dbReference type="EMBL" id="ML170170">
    <property type="protein sequence ID" value="TDL23572.1"/>
    <property type="molecule type" value="Genomic_DNA"/>
</dbReference>
<keyword evidence="2" id="KW-0479">Metal-binding</keyword>
<protein>
    <recommendedName>
        <fullName evidence="6">Zn(2)-C6 fungal-type domain-containing protein</fullName>
    </recommendedName>
</protein>
<keyword evidence="4" id="KW-0804">Transcription</keyword>
<dbReference type="InterPro" id="IPR036864">
    <property type="entry name" value="Zn2-C6_fun-type_DNA-bd_sf"/>
</dbReference>
<dbReference type="AlphaFoldDB" id="A0A4Y7Q8Y6"/>
<keyword evidence="3" id="KW-0805">Transcription regulation</keyword>
<dbReference type="Gene3D" id="4.10.240.10">
    <property type="entry name" value="Zn(2)-C6 fungal-type DNA-binding domain"/>
    <property type="match status" value="1"/>
</dbReference>
<feature type="domain" description="Zn(2)-C6 fungal-type" evidence="6">
    <location>
        <begin position="11"/>
        <end position="43"/>
    </location>
</feature>
<dbReference type="PROSITE" id="PS00463">
    <property type="entry name" value="ZN2_CY6_FUNGAL_1"/>
    <property type="match status" value="1"/>
</dbReference>
<dbReference type="PROSITE" id="PS50048">
    <property type="entry name" value="ZN2_CY6_FUNGAL_2"/>
    <property type="match status" value="1"/>
</dbReference>
<evidence type="ECO:0000256" key="3">
    <source>
        <dbReference type="ARBA" id="ARBA00023015"/>
    </source>
</evidence>
<dbReference type="OrthoDB" id="2309723at2759"/>
<dbReference type="GO" id="GO:0000981">
    <property type="term" value="F:DNA-binding transcription factor activity, RNA polymerase II-specific"/>
    <property type="evidence" value="ECO:0007669"/>
    <property type="project" value="InterPro"/>
</dbReference>
<proteinExistence type="predicted"/>
<evidence type="ECO:0000259" key="6">
    <source>
        <dbReference type="PROSITE" id="PS50048"/>
    </source>
</evidence>
<organism evidence="7 8">
    <name type="scientific">Rickenella mellea</name>
    <dbReference type="NCBI Taxonomy" id="50990"/>
    <lineage>
        <taxon>Eukaryota</taxon>
        <taxon>Fungi</taxon>
        <taxon>Dikarya</taxon>
        <taxon>Basidiomycota</taxon>
        <taxon>Agaricomycotina</taxon>
        <taxon>Agaricomycetes</taxon>
        <taxon>Hymenochaetales</taxon>
        <taxon>Rickenellaceae</taxon>
        <taxon>Rickenella</taxon>
    </lineage>
</organism>
<dbReference type="Pfam" id="PF04082">
    <property type="entry name" value="Fungal_trans"/>
    <property type="match status" value="1"/>
</dbReference>
<dbReference type="PANTHER" id="PTHR47338">
    <property type="entry name" value="ZN(II)2CYS6 TRANSCRIPTION FACTOR (EUROFUNG)-RELATED"/>
    <property type="match status" value="1"/>
</dbReference>
<dbReference type="CDD" id="cd00067">
    <property type="entry name" value="GAL4"/>
    <property type="match status" value="1"/>
</dbReference>
<gene>
    <name evidence="7" type="ORF">BD410DRAFT_897602</name>
</gene>
<reference evidence="7 8" key="1">
    <citation type="submission" date="2018-06" db="EMBL/GenBank/DDBJ databases">
        <title>A transcriptomic atlas of mushroom development highlights an independent origin of complex multicellularity.</title>
        <authorList>
            <consortium name="DOE Joint Genome Institute"/>
            <person name="Krizsan K."/>
            <person name="Almasi E."/>
            <person name="Merenyi Z."/>
            <person name="Sahu N."/>
            <person name="Viragh M."/>
            <person name="Koszo T."/>
            <person name="Mondo S."/>
            <person name="Kiss B."/>
            <person name="Balint B."/>
            <person name="Kues U."/>
            <person name="Barry K."/>
            <person name="Hegedus J.C."/>
            <person name="Henrissat B."/>
            <person name="Johnson J."/>
            <person name="Lipzen A."/>
            <person name="Ohm R."/>
            <person name="Nagy I."/>
            <person name="Pangilinan J."/>
            <person name="Yan J."/>
            <person name="Xiong Y."/>
            <person name="Grigoriev I.V."/>
            <person name="Hibbett D.S."/>
            <person name="Nagy L.G."/>
        </authorList>
    </citation>
    <scope>NUCLEOTIDE SEQUENCE [LARGE SCALE GENOMIC DNA]</scope>
    <source>
        <strain evidence="7 8">SZMC22713</strain>
    </source>
</reference>
<dbReference type="CDD" id="cd12148">
    <property type="entry name" value="fungal_TF_MHR"/>
    <property type="match status" value="1"/>
</dbReference>